<feature type="binding site" evidence="4">
    <location>
        <position position="35"/>
    </location>
    <ligand>
        <name>NADPH</name>
        <dbReference type="ChEBI" id="CHEBI:57783"/>
    </ligand>
</feature>
<dbReference type="Pfam" id="PF03807">
    <property type="entry name" value="F420_oxidored"/>
    <property type="match status" value="1"/>
</dbReference>
<dbReference type="Gene3D" id="1.10.3730.10">
    <property type="entry name" value="ProC C-terminal domain-like"/>
    <property type="match status" value="1"/>
</dbReference>
<organism evidence="7 8">
    <name type="scientific">Thermoproteota archaeon</name>
    <dbReference type="NCBI Taxonomy" id="2056631"/>
    <lineage>
        <taxon>Archaea</taxon>
        <taxon>Thermoproteota</taxon>
    </lineage>
</organism>
<sequence>MTSCTNLKVLASVRHRRDDLLNYFQGSGVEITFNNRLLVEQYDLVLLCVKPSQVFDVLREVGDLLHCKVLISMVALIPLSWFRRRLGDDVVLFRAMTNISALSNSSFTALSRDVAYSDEIERAVEDLFRVLGEVVWVEEHVLDALTIISGCGPALVAELIDAFILGSMAIGIPEHVARRAVFKLFEGTVKSLGVLSASELRNRVITPRGLTIKMLKDAYGRGVKSSLIEALESTYNEMLYIQRKLID</sequence>
<dbReference type="InterPro" id="IPR008927">
    <property type="entry name" value="6-PGluconate_DH-like_C_sf"/>
</dbReference>
<dbReference type="PANTHER" id="PTHR11645">
    <property type="entry name" value="PYRROLINE-5-CARBOXYLATE REDUCTASE"/>
    <property type="match status" value="1"/>
</dbReference>
<evidence type="ECO:0000256" key="4">
    <source>
        <dbReference type="PIRSR" id="PIRSR000193-1"/>
    </source>
</evidence>
<dbReference type="Pfam" id="PF14748">
    <property type="entry name" value="P5CR_dimer"/>
    <property type="match status" value="1"/>
</dbReference>
<accession>A0A497EYL5</accession>
<dbReference type="InterPro" id="IPR036291">
    <property type="entry name" value="NAD(P)-bd_dom_sf"/>
</dbReference>
<comment type="caution">
    <text evidence="7">The sequence shown here is derived from an EMBL/GenBank/DDBJ whole genome shotgun (WGS) entry which is preliminary data.</text>
</comment>
<dbReference type="InterPro" id="IPR029036">
    <property type="entry name" value="P5CR_dimer"/>
</dbReference>
<dbReference type="PANTHER" id="PTHR11645:SF0">
    <property type="entry name" value="PYRROLINE-5-CARBOXYLATE REDUCTASE 3"/>
    <property type="match status" value="1"/>
</dbReference>
<evidence type="ECO:0000259" key="5">
    <source>
        <dbReference type="Pfam" id="PF03807"/>
    </source>
</evidence>
<name>A0A497EYL5_9CREN</name>
<comment type="similarity">
    <text evidence="1">Belongs to the pyrroline-5-carboxylate reductase family.</text>
</comment>
<feature type="domain" description="Pyrroline-5-carboxylate reductase catalytic N-terminal" evidence="5">
    <location>
        <begin position="24"/>
        <end position="75"/>
    </location>
</feature>
<gene>
    <name evidence="7" type="ORF">DRJ20_00810</name>
</gene>
<dbReference type="GO" id="GO:0004735">
    <property type="term" value="F:pyrroline-5-carboxylate reductase activity"/>
    <property type="evidence" value="ECO:0007669"/>
    <property type="project" value="InterPro"/>
</dbReference>
<dbReference type="Proteomes" id="UP000268446">
    <property type="component" value="Unassembled WGS sequence"/>
</dbReference>
<keyword evidence="2 4" id="KW-0521">NADP</keyword>
<evidence type="ECO:0000256" key="1">
    <source>
        <dbReference type="ARBA" id="ARBA00005525"/>
    </source>
</evidence>
<dbReference type="AlphaFoldDB" id="A0A497EYL5"/>
<proteinExistence type="inferred from homology"/>
<dbReference type="InterPro" id="IPR028939">
    <property type="entry name" value="P5C_Rdtase_cat_N"/>
</dbReference>
<evidence type="ECO:0000313" key="7">
    <source>
        <dbReference type="EMBL" id="RLE52111.1"/>
    </source>
</evidence>
<dbReference type="InterPro" id="IPR000304">
    <property type="entry name" value="Pyrroline-COOH_reductase"/>
</dbReference>
<dbReference type="GO" id="GO:0055129">
    <property type="term" value="P:L-proline biosynthetic process"/>
    <property type="evidence" value="ECO:0007669"/>
    <property type="project" value="TreeGrafter"/>
</dbReference>
<dbReference type="SUPFAM" id="SSF51735">
    <property type="entry name" value="NAD(P)-binding Rossmann-fold domains"/>
    <property type="match status" value="1"/>
</dbReference>
<protein>
    <submittedName>
        <fullName evidence="7">Pyrroline-5-carboxylate reductase</fullName>
    </submittedName>
</protein>
<evidence type="ECO:0000256" key="3">
    <source>
        <dbReference type="ARBA" id="ARBA00023002"/>
    </source>
</evidence>
<evidence type="ECO:0000256" key="2">
    <source>
        <dbReference type="ARBA" id="ARBA00022857"/>
    </source>
</evidence>
<keyword evidence="3" id="KW-0560">Oxidoreductase</keyword>
<dbReference type="Gene3D" id="3.40.50.720">
    <property type="entry name" value="NAD(P)-binding Rossmann-like Domain"/>
    <property type="match status" value="1"/>
</dbReference>
<dbReference type="SUPFAM" id="SSF48179">
    <property type="entry name" value="6-phosphogluconate dehydrogenase C-terminal domain-like"/>
    <property type="match status" value="1"/>
</dbReference>
<evidence type="ECO:0000259" key="6">
    <source>
        <dbReference type="Pfam" id="PF14748"/>
    </source>
</evidence>
<dbReference type="EMBL" id="QMQZ01000013">
    <property type="protein sequence ID" value="RLE52111.1"/>
    <property type="molecule type" value="Genomic_DNA"/>
</dbReference>
<feature type="domain" description="Pyrroline-5-carboxylate reductase dimerisation" evidence="6">
    <location>
        <begin position="139"/>
        <end position="236"/>
    </location>
</feature>
<evidence type="ECO:0000313" key="8">
    <source>
        <dbReference type="Proteomes" id="UP000268446"/>
    </source>
</evidence>
<reference evidence="7 8" key="1">
    <citation type="submission" date="2018-06" db="EMBL/GenBank/DDBJ databases">
        <title>Extensive metabolic versatility and redundancy in microbially diverse, dynamic hydrothermal sediments.</title>
        <authorList>
            <person name="Dombrowski N."/>
            <person name="Teske A."/>
            <person name="Baker B.J."/>
        </authorList>
    </citation>
    <scope>NUCLEOTIDE SEQUENCE [LARGE SCALE GENOMIC DNA]</scope>
    <source>
        <strain evidence="7">B29_G17</strain>
    </source>
</reference>
<dbReference type="PIRSF" id="PIRSF000193">
    <property type="entry name" value="Pyrrol-5-carb_rd"/>
    <property type="match status" value="1"/>
</dbReference>